<comment type="similarity">
    <text evidence="7">Belongs to the class I-like SAM-binding methyltransferase superfamily. TrmB family.</text>
</comment>
<feature type="binding site" evidence="7">
    <location>
        <position position="153"/>
    </location>
    <ligand>
        <name>substrate</name>
    </ligand>
</feature>
<keyword evidence="3 7" id="KW-0489">Methyltransferase</keyword>
<comment type="caution">
    <text evidence="7">Lacks conserved residue(s) required for the propagation of feature annotation.</text>
</comment>
<comment type="catalytic activity">
    <reaction evidence="1 7">
        <text>guanosine(46) in tRNA + S-adenosyl-L-methionine = N(7)-methylguanosine(46) in tRNA + S-adenosyl-L-homocysteine</text>
        <dbReference type="Rhea" id="RHEA:42708"/>
        <dbReference type="Rhea" id="RHEA-COMP:10188"/>
        <dbReference type="Rhea" id="RHEA-COMP:10189"/>
        <dbReference type="ChEBI" id="CHEBI:57856"/>
        <dbReference type="ChEBI" id="CHEBI:59789"/>
        <dbReference type="ChEBI" id="CHEBI:74269"/>
        <dbReference type="ChEBI" id="CHEBI:74480"/>
        <dbReference type="EC" id="2.1.1.33"/>
    </reaction>
</comment>
<dbReference type="EC" id="2.1.1.33" evidence="7"/>
<organism evidence="9 10">
    <name type="scientific">Rarobacter faecitabidus</name>
    <dbReference type="NCBI Taxonomy" id="13243"/>
    <lineage>
        <taxon>Bacteria</taxon>
        <taxon>Bacillati</taxon>
        <taxon>Actinomycetota</taxon>
        <taxon>Actinomycetes</taxon>
        <taxon>Micrococcales</taxon>
        <taxon>Rarobacteraceae</taxon>
        <taxon>Rarobacter</taxon>
    </lineage>
</organism>
<dbReference type="HAMAP" id="MF_01057">
    <property type="entry name" value="tRNA_methyltr_TrmB"/>
    <property type="match status" value="1"/>
</dbReference>
<comment type="caution">
    <text evidence="9">The sequence shown here is derived from an EMBL/GenBank/DDBJ whole genome shotgun (WGS) entry which is preliminary data.</text>
</comment>
<dbReference type="RefSeq" id="WP_142119969.1">
    <property type="nucleotide sequence ID" value="NZ_BAAASV010000001.1"/>
</dbReference>
<keyword evidence="6 7" id="KW-0819">tRNA processing</keyword>
<dbReference type="InterPro" id="IPR003358">
    <property type="entry name" value="tRNA_(Gua-N-7)_MeTrfase_Trmb"/>
</dbReference>
<dbReference type="InterPro" id="IPR029063">
    <property type="entry name" value="SAM-dependent_MTases_sf"/>
</dbReference>
<comment type="function">
    <text evidence="2 7">Catalyzes the formation of N(7)-methylguanine at position 46 (m7G46) in tRNA.</text>
</comment>
<dbReference type="EMBL" id="VFOS01000001">
    <property type="protein sequence ID" value="TQL64782.1"/>
    <property type="molecule type" value="Genomic_DNA"/>
</dbReference>
<dbReference type="Gene3D" id="3.40.50.150">
    <property type="entry name" value="Vaccinia Virus protein VP39"/>
    <property type="match status" value="1"/>
</dbReference>
<keyword evidence="4 7" id="KW-0808">Transferase</keyword>
<dbReference type="Proteomes" id="UP000315389">
    <property type="component" value="Unassembled WGS sequence"/>
</dbReference>
<reference evidence="9 10" key="1">
    <citation type="submission" date="2019-06" db="EMBL/GenBank/DDBJ databases">
        <title>Sequencing the genomes of 1000 actinobacteria strains.</title>
        <authorList>
            <person name="Klenk H.-P."/>
        </authorList>
    </citation>
    <scope>NUCLEOTIDE SEQUENCE [LARGE SCALE GENOMIC DNA]</scope>
    <source>
        <strain evidence="9 10">DSM 4813</strain>
    </source>
</reference>
<dbReference type="InterPro" id="IPR055361">
    <property type="entry name" value="tRNA_methyltr_TrmB_bact"/>
</dbReference>
<evidence type="ECO:0000256" key="8">
    <source>
        <dbReference type="SAM" id="MobiDB-lite"/>
    </source>
</evidence>
<evidence type="ECO:0000256" key="4">
    <source>
        <dbReference type="ARBA" id="ARBA00022679"/>
    </source>
</evidence>
<comment type="pathway">
    <text evidence="7">tRNA modification; N(7)-methylguanine-tRNA biosynthesis.</text>
</comment>
<evidence type="ECO:0000256" key="6">
    <source>
        <dbReference type="ARBA" id="ARBA00022694"/>
    </source>
</evidence>
<dbReference type="Pfam" id="PF02390">
    <property type="entry name" value="Methyltransf_4"/>
    <property type="match status" value="1"/>
</dbReference>
<feature type="binding site" evidence="7">
    <location>
        <position position="126"/>
    </location>
    <ligand>
        <name>S-adenosyl-L-methionine</name>
        <dbReference type="ChEBI" id="CHEBI:59789"/>
    </ligand>
</feature>
<dbReference type="PROSITE" id="PS51625">
    <property type="entry name" value="SAM_MT_TRMB"/>
    <property type="match status" value="1"/>
</dbReference>
<dbReference type="PANTHER" id="PTHR23417:SF14">
    <property type="entry name" value="PENTACOTRIPEPTIDE-REPEAT REGION OF PRORP DOMAIN-CONTAINING PROTEIN"/>
    <property type="match status" value="1"/>
</dbReference>
<dbReference type="OrthoDB" id="9802090at2"/>
<sequence>MTSSTDPAERPHRRIRSYVQRSSRLGPRLQGHWDRFAPTYLVPIEHEEASMSIASGAALDPSALFGRVAPLVLEIGSGRGEMIAHGAEQRPERDHLACEVYTPGVAGILGRVGRAELTNVRLVHADATALLEYVLPAGSLDELWVFFPDPWHKSRHHKRRLINDEFASLAARVLKPGGIWRIATDWPDYADQVDRVLTASQDFDGGRTDRFDLRPLTRFEQKAHAEGRGVADFAAVRR</sequence>
<evidence type="ECO:0000313" key="9">
    <source>
        <dbReference type="EMBL" id="TQL64782.1"/>
    </source>
</evidence>
<evidence type="ECO:0000256" key="2">
    <source>
        <dbReference type="ARBA" id="ARBA00003015"/>
    </source>
</evidence>
<dbReference type="NCBIfam" id="TIGR00091">
    <property type="entry name" value="tRNA (guanosine(46)-N7)-methyltransferase TrmB"/>
    <property type="match status" value="1"/>
</dbReference>
<evidence type="ECO:0000256" key="1">
    <source>
        <dbReference type="ARBA" id="ARBA00000142"/>
    </source>
</evidence>
<keyword evidence="5 7" id="KW-0949">S-adenosyl-L-methionine</keyword>
<evidence type="ECO:0000256" key="7">
    <source>
        <dbReference type="HAMAP-Rule" id="MF_01057"/>
    </source>
</evidence>
<evidence type="ECO:0000313" key="10">
    <source>
        <dbReference type="Proteomes" id="UP000315389"/>
    </source>
</evidence>
<dbReference type="CDD" id="cd02440">
    <property type="entry name" value="AdoMet_MTases"/>
    <property type="match status" value="1"/>
</dbReference>
<feature type="binding site" evidence="7">
    <location>
        <position position="99"/>
    </location>
    <ligand>
        <name>S-adenosyl-L-methionine</name>
        <dbReference type="ChEBI" id="CHEBI:59789"/>
    </ligand>
</feature>
<dbReference type="GO" id="GO:0008176">
    <property type="term" value="F:tRNA (guanine(46)-N7)-methyltransferase activity"/>
    <property type="evidence" value="ECO:0007669"/>
    <property type="project" value="UniProtKB-UniRule"/>
</dbReference>
<feature type="binding site" evidence="7">
    <location>
        <position position="185"/>
    </location>
    <ligand>
        <name>substrate</name>
    </ligand>
</feature>
<name>A0A542ZWR7_RARFA</name>
<dbReference type="AlphaFoldDB" id="A0A542ZWR7"/>
<keyword evidence="10" id="KW-1185">Reference proteome</keyword>
<dbReference type="SUPFAM" id="SSF53335">
    <property type="entry name" value="S-adenosyl-L-methionine-dependent methyltransferases"/>
    <property type="match status" value="1"/>
</dbReference>
<feature type="binding site" evidence="7">
    <location>
        <position position="149"/>
    </location>
    <ligand>
        <name>S-adenosyl-L-methionine</name>
        <dbReference type="ChEBI" id="CHEBI:59789"/>
    </ligand>
</feature>
<feature type="binding site" evidence="7">
    <location>
        <position position="74"/>
    </location>
    <ligand>
        <name>S-adenosyl-L-methionine</name>
        <dbReference type="ChEBI" id="CHEBI:59789"/>
    </ligand>
</feature>
<proteinExistence type="inferred from homology"/>
<dbReference type="GO" id="GO:0043527">
    <property type="term" value="C:tRNA methyltransferase complex"/>
    <property type="evidence" value="ECO:0007669"/>
    <property type="project" value="TreeGrafter"/>
</dbReference>
<dbReference type="UniPathway" id="UPA00989"/>
<evidence type="ECO:0000256" key="3">
    <source>
        <dbReference type="ARBA" id="ARBA00022603"/>
    </source>
</evidence>
<evidence type="ECO:0000256" key="5">
    <source>
        <dbReference type="ARBA" id="ARBA00022691"/>
    </source>
</evidence>
<accession>A0A542ZWR7</accession>
<feature type="binding site" evidence="7">
    <location>
        <begin position="217"/>
        <end position="220"/>
    </location>
    <ligand>
        <name>substrate</name>
    </ligand>
</feature>
<dbReference type="PANTHER" id="PTHR23417">
    <property type="entry name" value="3-DEOXY-D-MANNO-OCTULOSONIC-ACID TRANSFERASE/TRNA GUANINE-N 7 - -METHYLTRANSFERASE"/>
    <property type="match status" value="1"/>
</dbReference>
<protein>
    <recommendedName>
        <fullName evidence="7">tRNA (guanine-N(7)-)-methyltransferase</fullName>
        <ecNumber evidence="7">2.1.1.33</ecNumber>
    </recommendedName>
    <alternativeName>
        <fullName evidence="7">tRNA (guanine(46)-N(7))-methyltransferase</fullName>
    </alternativeName>
    <alternativeName>
        <fullName evidence="7">tRNA(m7G46)-methyltransferase</fullName>
    </alternativeName>
</protein>
<gene>
    <name evidence="7" type="primary">trmB</name>
    <name evidence="9" type="ORF">FB461_1303</name>
</gene>
<feature type="region of interest" description="Disordered" evidence="8">
    <location>
        <begin position="1"/>
        <end position="21"/>
    </location>
</feature>